<name>A0A5A7MWK5_9PROT</name>
<dbReference type="EMBL" id="BKCL01000014">
    <property type="protein sequence ID" value="GEQ99235.1"/>
    <property type="molecule type" value="Genomic_DNA"/>
</dbReference>
<comment type="caution">
    <text evidence="2">The sequence shown here is derived from an EMBL/GenBank/DDBJ whole genome shotgun (WGS) entry which is preliminary data.</text>
</comment>
<evidence type="ECO:0000313" key="2">
    <source>
        <dbReference type="EMBL" id="GEQ99235.1"/>
    </source>
</evidence>
<evidence type="ECO:0000313" key="3">
    <source>
        <dbReference type="Proteomes" id="UP000322084"/>
    </source>
</evidence>
<feature type="coiled-coil region" evidence="1">
    <location>
        <begin position="283"/>
        <end position="310"/>
    </location>
</feature>
<evidence type="ECO:0000256" key="1">
    <source>
        <dbReference type="SAM" id="Coils"/>
    </source>
</evidence>
<keyword evidence="1" id="KW-0175">Coiled coil</keyword>
<dbReference type="Proteomes" id="UP000322084">
    <property type="component" value="Unassembled WGS sequence"/>
</dbReference>
<dbReference type="RefSeq" id="WP_150001372.1">
    <property type="nucleotide sequence ID" value="NZ_BKCL01000014.1"/>
</dbReference>
<reference evidence="2 3" key="1">
    <citation type="submission" date="2019-09" db="EMBL/GenBank/DDBJ databases">
        <title>NBRP : Genome information of microbial organism related human and environment.</title>
        <authorList>
            <person name="Hattori M."/>
            <person name="Oshima K."/>
            <person name="Inaba H."/>
            <person name="Suda W."/>
            <person name="Sakamoto M."/>
            <person name="Iino T."/>
            <person name="Kitahara M."/>
            <person name="Oshida Y."/>
            <person name="Iida T."/>
            <person name="Kudo T."/>
            <person name="Itoh T."/>
            <person name="Ohkuma M."/>
        </authorList>
    </citation>
    <scope>NUCLEOTIDE SEQUENCE [LARGE SCALE GENOMIC DNA]</scope>
    <source>
        <strain evidence="2 3">Hi-2</strain>
    </source>
</reference>
<gene>
    <name evidence="2" type="ORF">JCM17844_28720</name>
</gene>
<protein>
    <submittedName>
        <fullName evidence="2">Uncharacterized protein</fullName>
    </submittedName>
</protein>
<accession>A0A5A7MWK5</accession>
<proteinExistence type="predicted"/>
<dbReference type="AlphaFoldDB" id="A0A5A7MWK5"/>
<sequence>MTSNSTRLSVTPVGRAVAMSVLHPSSANQLIKYAELRGSDLLSLAASEENEKTFRYTLLHAAYSSYEYSIQGSAKNLPYQLNNTVQNKMADAAVDFLIEQPWQRNPLAANAAMLTMRWAEGRAAIKDLAPELPRIGSGVAQTMIRESAEILFAWSDCLIAATANHRSDDDCPTSLQGKVELRQALRNLASAIRMHARSISLGLPGEVAWMGELRAEDTGYQVLSRPAILALHQKNLADPIELLRSDSYEKIIEALKSHRIPHLNEVVQNFREAVRAYRDRERNDLWEAAIKRASREFSDLLREAKHARGKDFETKVENLLNAVGLAYKRLDDGKTAGAADLQIGLNHKTQIIMELKTSNGNGAVKLNSATDVVRGAAIVGMEEFPKATLANPGFDPNVPWQARNIRDLALVEASQFAYVITRLANNEIDKDRFLDWLAQPGMLSSSQIHGS</sequence>
<organism evidence="2 3">
    <name type="scientific">Iodidimonas gelatinilytica</name>
    <dbReference type="NCBI Taxonomy" id="1236966"/>
    <lineage>
        <taxon>Bacteria</taxon>
        <taxon>Pseudomonadati</taxon>
        <taxon>Pseudomonadota</taxon>
        <taxon>Alphaproteobacteria</taxon>
        <taxon>Iodidimonadales</taxon>
        <taxon>Iodidimonadaceae</taxon>
        <taxon>Iodidimonas</taxon>
    </lineage>
</organism>